<evidence type="ECO:0000313" key="9">
    <source>
        <dbReference type="Proteomes" id="UP000323386"/>
    </source>
</evidence>
<feature type="transmembrane region" description="Helical" evidence="7">
    <location>
        <begin position="659"/>
        <end position="677"/>
    </location>
</feature>
<dbReference type="Pfam" id="PF04515">
    <property type="entry name" value="Choline_transpo"/>
    <property type="match status" value="2"/>
</dbReference>
<accession>A0A5C3FF17</accession>
<feature type="transmembrane region" description="Helical" evidence="7">
    <location>
        <begin position="486"/>
        <end position="508"/>
    </location>
</feature>
<organism evidence="8 9">
    <name type="scientific">Pseudozyma flocculosa</name>
    <dbReference type="NCBI Taxonomy" id="84751"/>
    <lineage>
        <taxon>Eukaryota</taxon>
        <taxon>Fungi</taxon>
        <taxon>Dikarya</taxon>
        <taxon>Basidiomycota</taxon>
        <taxon>Ustilaginomycotina</taxon>
        <taxon>Ustilaginomycetes</taxon>
        <taxon>Ustilaginales</taxon>
        <taxon>Ustilaginaceae</taxon>
        <taxon>Pseudozyma</taxon>
    </lineage>
</organism>
<keyword evidence="4 7" id="KW-1133">Transmembrane helix</keyword>
<keyword evidence="5 7" id="KW-0472">Membrane</keyword>
<feature type="compositionally biased region" description="Basic and acidic residues" evidence="6">
    <location>
        <begin position="137"/>
        <end position="146"/>
    </location>
</feature>
<reference evidence="8 9" key="1">
    <citation type="submission" date="2018-03" db="EMBL/GenBank/DDBJ databases">
        <authorList>
            <person name="Guldener U."/>
        </authorList>
    </citation>
    <scope>NUCLEOTIDE SEQUENCE [LARGE SCALE GENOMIC DNA]</scope>
    <source>
        <strain evidence="8 9">DAOM196992</strain>
    </source>
</reference>
<evidence type="ECO:0000256" key="3">
    <source>
        <dbReference type="ARBA" id="ARBA00022692"/>
    </source>
</evidence>
<evidence type="ECO:0000256" key="2">
    <source>
        <dbReference type="ARBA" id="ARBA00007168"/>
    </source>
</evidence>
<evidence type="ECO:0000256" key="1">
    <source>
        <dbReference type="ARBA" id="ARBA00004141"/>
    </source>
</evidence>
<feature type="compositionally biased region" description="Basic and acidic residues" evidence="6">
    <location>
        <begin position="443"/>
        <end position="452"/>
    </location>
</feature>
<name>A0A5C3FF17_9BASI</name>
<feature type="transmembrane region" description="Helical" evidence="7">
    <location>
        <begin position="861"/>
        <end position="880"/>
    </location>
</feature>
<feature type="region of interest" description="Disordered" evidence="6">
    <location>
        <begin position="18"/>
        <end position="85"/>
    </location>
</feature>
<evidence type="ECO:0000313" key="8">
    <source>
        <dbReference type="EMBL" id="SPO42267.1"/>
    </source>
</evidence>
<proteinExistence type="inferred from homology"/>
<dbReference type="GO" id="GO:0022857">
    <property type="term" value="F:transmembrane transporter activity"/>
    <property type="evidence" value="ECO:0007669"/>
    <property type="project" value="InterPro"/>
</dbReference>
<feature type="transmembrane region" description="Helical" evidence="7">
    <location>
        <begin position="948"/>
        <end position="967"/>
    </location>
</feature>
<evidence type="ECO:0000256" key="4">
    <source>
        <dbReference type="ARBA" id="ARBA00022989"/>
    </source>
</evidence>
<keyword evidence="3 7" id="KW-0812">Transmembrane</keyword>
<feature type="transmembrane region" description="Helical" evidence="7">
    <location>
        <begin position="819"/>
        <end position="840"/>
    </location>
</feature>
<evidence type="ECO:0000256" key="5">
    <source>
        <dbReference type="ARBA" id="ARBA00023136"/>
    </source>
</evidence>
<sequence>MASLSTYASRFLASGLGASIRPGQIDDTATDASQEPLFYGQASVTGAPFSHDRNDPYGPEYSLSSSDGLPPAPSVHKHHGRPVHQSGLLHSLTGASRYGPASFIGAGRGRGTGGNAGGGGGVRDSLIREIDDEEDVDLWRDERRMTDIASRLGASTGSEGLHPSHEDERRQERTRGNASAATGGDTQDPFLADGDLDRDESSSIAESRGRGSVAGRSSATSPSRIYAQPASAASAAGHQLSPAQVMGRAKGWLAHGSIAESVLPADRKGKGRQNSQGRGGRGRKEAGSSLSRLPNDIYRDPDLDEEGSAPASRYGTSSASHHVEHEPGRRSRERGGHRSRGPGLYSIYDEEDESEGELSGLSRSRSTSISASSVTDSGTETDDGRPRQHRKTHRSSKRPQVNRNRTRNMSSTMRDPLLPLGGSRHHGRRSSESESDEGSVMGSDRDDIARKDEEDTAIYVYPSPPARSGWGPWANRLAVGKYKDKTAIVCFAGAVAAIVLFGLAMSWGVNSPSPPKTPKTRPSSYYTITRSLPILILMTLFAFGAGLGNLLLLRNFGRLGGAQILRTGLMAVPIVLGLGWTWALAGSFIYDDEGWSGGGWSTTGLRVISIIPLGLAVVFARMVWSRRKALNKSIAVIELCCGIVLDHPALLVLSVASLGAFLVLTIPFLFIFTRLFLVGHFSKPVGDSVEWKTDRRAAWLAWATLATWLWTWAVLRGVQRVTVAGVVSHWYFHRNSAARGQEGQAGTDKRQPDDEHSDYVYGEDDGDSIYGPGPSAPGAYGPNTAASAGRSRSAGSQPSAEPDPTEIVRASFARATGPALGSICLAALILSIVRTLTVIAETARRASEATAQRRTPKLLQPLTHVVAFLAGLGTLVQGFSNLTLVYVGITGEGFWAATKKSVQTVGRRGMRGALEGLIINLVLDLTAIALSFLCGIAGFLFSAHQLHVPADAPLVGLLCAVVPYWTLRLCADVLTNAADTLYLCYAIDSDAETGHAHAVGEALKARPDTTGSSILPF</sequence>
<feature type="compositionally biased region" description="Polar residues" evidence="6">
    <location>
        <begin position="398"/>
        <end position="413"/>
    </location>
</feature>
<dbReference type="OrthoDB" id="420519at2759"/>
<feature type="transmembrane region" description="Helical" evidence="7">
    <location>
        <begin position="528"/>
        <end position="552"/>
    </location>
</feature>
<feature type="compositionally biased region" description="Gly residues" evidence="6">
    <location>
        <begin position="106"/>
        <end position="122"/>
    </location>
</feature>
<feature type="transmembrane region" description="Helical" evidence="7">
    <location>
        <begin position="917"/>
        <end position="941"/>
    </location>
</feature>
<dbReference type="InterPro" id="IPR007603">
    <property type="entry name" value="Choline_transptr-like"/>
</dbReference>
<feature type="transmembrane region" description="Helical" evidence="7">
    <location>
        <begin position="605"/>
        <end position="624"/>
    </location>
</feature>
<dbReference type="PANTHER" id="PTHR12385:SF88">
    <property type="entry name" value="CHOLINE TRANSPORTER-LIKE PROTEIN CTL1"/>
    <property type="match status" value="1"/>
</dbReference>
<protein>
    <submittedName>
        <fullName evidence="8">Uncharacterized protein</fullName>
    </submittedName>
</protein>
<feature type="compositionally biased region" description="Basic and acidic residues" evidence="6">
    <location>
        <begin position="162"/>
        <end position="175"/>
    </location>
</feature>
<comment type="subcellular location">
    <subcellularLocation>
        <location evidence="1">Membrane</location>
        <topology evidence="1">Multi-pass membrane protein</topology>
    </subcellularLocation>
</comment>
<feature type="compositionally biased region" description="Low complexity" evidence="6">
    <location>
        <begin position="770"/>
        <end position="796"/>
    </location>
</feature>
<dbReference type="EMBL" id="OOIP01000060">
    <property type="protein sequence ID" value="SPO42267.1"/>
    <property type="molecule type" value="Genomic_DNA"/>
</dbReference>
<evidence type="ECO:0000256" key="6">
    <source>
        <dbReference type="SAM" id="MobiDB-lite"/>
    </source>
</evidence>
<keyword evidence="9" id="KW-1185">Reference proteome</keyword>
<comment type="similarity">
    <text evidence="2">Belongs to the CTL (choline transporter-like) family.</text>
</comment>
<dbReference type="PANTHER" id="PTHR12385">
    <property type="entry name" value="CHOLINE TRANSPORTER-LIKE (SLC FAMILY 44)"/>
    <property type="match status" value="1"/>
</dbReference>
<dbReference type="AlphaFoldDB" id="A0A5C3FF17"/>
<feature type="transmembrane region" description="Helical" evidence="7">
    <location>
        <begin position="564"/>
        <end position="585"/>
    </location>
</feature>
<evidence type="ECO:0000256" key="7">
    <source>
        <dbReference type="SAM" id="Phobius"/>
    </source>
</evidence>
<feature type="region of interest" description="Disordered" evidence="6">
    <location>
        <begin position="105"/>
        <end position="241"/>
    </location>
</feature>
<feature type="compositionally biased region" description="Basic and acidic residues" evidence="6">
    <location>
        <begin position="321"/>
        <end position="336"/>
    </location>
</feature>
<gene>
    <name evidence="8" type="ORF">PSFLO_07750</name>
</gene>
<feature type="compositionally biased region" description="Low complexity" evidence="6">
    <location>
        <begin position="210"/>
        <end position="221"/>
    </location>
</feature>
<feature type="compositionally biased region" description="Low complexity" evidence="6">
    <location>
        <begin position="357"/>
        <end position="378"/>
    </location>
</feature>
<feature type="region of interest" description="Disordered" evidence="6">
    <location>
        <begin position="741"/>
        <end position="804"/>
    </location>
</feature>
<dbReference type="GO" id="GO:0005886">
    <property type="term" value="C:plasma membrane"/>
    <property type="evidence" value="ECO:0007669"/>
    <property type="project" value="TreeGrafter"/>
</dbReference>
<feature type="compositionally biased region" description="Basic residues" evidence="6">
    <location>
        <begin position="387"/>
        <end position="397"/>
    </location>
</feature>
<feature type="transmembrane region" description="Helical" evidence="7">
    <location>
        <begin position="697"/>
        <end position="715"/>
    </location>
</feature>
<feature type="compositionally biased region" description="Basic and acidic residues" evidence="6">
    <location>
        <begin position="747"/>
        <end position="758"/>
    </location>
</feature>
<dbReference type="Proteomes" id="UP000323386">
    <property type="component" value="Unassembled WGS sequence"/>
</dbReference>
<feature type="region of interest" description="Disordered" evidence="6">
    <location>
        <begin position="260"/>
        <end position="452"/>
    </location>
</feature>